<evidence type="ECO:0000313" key="3">
    <source>
        <dbReference type="EMBL" id="TXL71650.1"/>
    </source>
</evidence>
<feature type="transmembrane region" description="Helical" evidence="1">
    <location>
        <begin position="379"/>
        <end position="399"/>
    </location>
</feature>
<dbReference type="InterPro" id="IPR000620">
    <property type="entry name" value="EamA_dom"/>
</dbReference>
<feature type="transmembrane region" description="Helical" evidence="1">
    <location>
        <begin position="354"/>
        <end position="373"/>
    </location>
</feature>
<keyword evidence="1" id="KW-0472">Membrane</keyword>
<dbReference type="EMBL" id="VDUZ01000041">
    <property type="protein sequence ID" value="TXL71650.1"/>
    <property type="molecule type" value="Genomic_DNA"/>
</dbReference>
<dbReference type="AlphaFoldDB" id="A0A5C8PD40"/>
<feature type="transmembrane region" description="Helical" evidence="1">
    <location>
        <begin position="241"/>
        <end position="262"/>
    </location>
</feature>
<feature type="transmembrane region" description="Helical" evidence="1">
    <location>
        <begin position="211"/>
        <end position="229"/>
    </location>
</feature>
<evidence type="ECO:0000256" key="1">
    <source>
        <dbReference type="SAM" id="Phobius"/>
    </source>
</evidence>
<accession>A0A5C8PD40</accession>
<dbReference type="Gene3D" id="1.10.3730.20">
    <property type="match status" value="1"/>
</dbReference>
<feature type="transmembrane region" description="Helical" evidence="1">
    <location>
        <begin position="268"/>
        <end position="289"/>
    </location>
</feature>
<reference evidence="3 4" key="1">
    <citation type="submission" date="2019-06" db="EMBL/GenBank/DDBJ databases">
        <title>New taxonomy in bacterial strain CC-CFT640, isolated from vineyard.</title>
        <authorList>
            <person name="Lin S.-Y."/>
            <person name="Tsai C.-F."/>
            <person name="Young C.-C."/>
        </authorList>
    </citation>
    <scope>NUCLEOTIDE SEQUENCE [LARGE SCALE GENOMIC DNA]</scope>
    <source>
        <strain evidence="3 4">CC-CFT640</strain>
    </source>
</reference>
<evidence type="ECO:0000313" key="4">
    <source>
        <dbReference type="Proteomes" id="UP000321638"/>
    </source>
</evidence>
<dbReference type="PANTHER" id="PTHR22911">
    <property type="entry name" value="ACYL-MALONYL CONDENSING ENZYME-RELATED"/>
    <property type="match status" value="1"/>
</dbReference>
<feature type="transmembrane region" description="Helical" evidence="1">
    <location>
        <begin position="411"/>
        <end position="428"/>
    </location>
</feature>
<dbReference type="GO" id="GO:0016020">
    <property type="term" value="C:membrane"/>
    <property type="evidence" value="ECO:0007669"/>
    <property type="project" value="InterPro"/>
</dbReference>
<dbReference type="Proteomes" id="UP000321638">
    <property type="component" value="Unassembled WGS sequence"/>
</dbReference>
<keyword evidence="4" id="KW-1185">Reference proteome</keyword>
<evidence type="ECO:0000259" key="2">
    <source>
        <dbReference type="Pfam" id="PF00892"/>
    </source>
</evidence>
<dbReference type="InterPro" id="IPR037185">
    <property type="entry name" value="EmrE-like"/>
</dbReference>
<feature type="transmembrane region" description="Helical" evidence="1">
    <location>
        <begin position="320"/>
        <end position="342"/>
    </location>
</feature>
<feature type="domain" description="EamA" evidence="2">
    <location>
        <begin position="323"/>
        <end position="448"/>
    </location>
</feature>
<dbReference type="SUPFAM" id="SSF103481">
    <property type="entry name" value="Multidrug resistance efflux transporter EmrE"/>
    <property type="match status" value="2"/>
</dbReference>
<feature type="domain" description="EamA" evidence="2">
    <location>
        <begin position="181"/>
        <end position="313"/>
    </location>
</feature>
<proteinExistence type="predicted"/>
<sequence>MVCRSPVSQGKRGRNGTRSDAAWLIAACCRRDGAGCEGIFAARSRQGERIWTHRCRLLSPRPFAGGAFAYAPTVIPSVARDLPRMAHRAPCRRRSLAGARDDSEVTCEYPAGKARPVRDQRRLQATVAVAAGDSSALDWVPAPEMVAPQSIHARVPPAAAHDPVPDPPDNDRRMTRPSYMLGVALVAGGALCWSFGGLVVRSLQANTWEVVFWRSLFMAIVVGLYLAVWRRRATIYGLRHALGPMLLSGLCLSGSFIVFILALREATVANVLVVTASAPLMAALLARVVLREPVRWNTWLAMMAALAGVGLMVNDSLSTHGMAGSVLAVICAACFATNMVVLRTRPDVDMMPTVVLGGLISAAITLPLAWPFPAPLHEVPWLAFLGIVQLGLGLVLFTLGIRYLPAAQASLVALLETVLGPLWVWLALGEAPSAVGLLGGAVVLGALAANTLLEGRAAIAPAHARRA</sequence>
<feature type="transmembrane region" description="Helical" evidence="1">
    <location>
        <begin position="434"/>
        <end position="453"/>
    </location>
</feature>
<feature type="transmembrane region" description="Helical" evidence="1">
    <location>
        <begin position="179"/>
        <end position="199"/>
    </location>
</feature>
<name>A0A5C8PD40_9HYPH</name>
<protein>
    <submittedName>
        <fullName evidence="3">DMT family transporter</fullName>
    </submittedName>
</protein>
<dbReference type="PANTHER" id="PTHR22911:SF135">
    <property type="entry name" value="BLR4310 PROTEIN"/>
    <property type="match status" value="1"/>
</dbReference>
<feature type="transmembrane region" description="Helical" evidence="1">
    <location>
        <begin position="296"/>
        <end position="314"/>
    </location>
</feature>
<dbReference type="Pfam" id="PF00892">
    <property type="entry name" value="EamA"/>
    <property type="match status" value="2"/>
</dbReference>
<keyword evidence="1" id="KW-0812">Transmembrane</keyword>
<comment type="caution">
    <text evidence="3">The sequence shown here is derived from an EMBL/GenBank/DDBJ whole genome shotgun (WGS) entry which is preliminary data.</text>
</comment>
<dbReference type="OrthoDB" id="9810239at2"/>
<keyword evidence="1" id="KW-1133">Transmembrane helix</keyword>
<gene>
    <name evidence="3" type="ORF">FHP25_29380</name>
</gene>
<organism evidence="3 4">
    <name type="scientific">Vineibacter terrae</name>
    <dbReference type="NCBI Taxonomy" id="2586908"/>
    <lineage>
        <taxon>Bacteria</taxon>
        <taxon>Pseudomonadati</taxon>
        <taxon>Pseudomonadota</taxon>
        <taxon>Alphaproteobacteria</taxon>
        <taxon>Hyphomicrobiales</taxon>
        <taxon>Vineibacter</taxon>
    </lineage>
</organism>